<dbReference type="InterPro" id="IPR024775">
    <property type="entry name" value="DinB-like"/>
</dbReference>
<evidence type="ECO:0000259" key="1">
    <source>
        <dbReference type="Pfam" id="PF12867"/>
    </source>
</evidence>
<gene>
    <name evidence="2" type="ORF">GCM10020366_42450</name>
</gene>
<sequence>MGGFGFRVAITLPRMDFRDEALDQLDLYWEQWRPRLDGLTDEEYFREPVPECWSVRRTGRGWEFDFAFPAPDPPPFTTIAWRLCHVADHVFAMRVSNHFGDGSYRIDHHDYPGSAAVALAHLDRQHGLWRDGIGSMPAERWTRPVGPAEGPHADRTYLTLVLHLNRELFHHGGEIALLRDLYRSAA</sequence>
<dbReference type="Pfam" id="PF12867">
    <property type="entry name" value="DinB_2"/>
    <property type="match status" value="1"/>
</dbReference>
<proteinExistence type="predicted"/>
<accession>A0ABP6RUT9</accession>
<dbReference type="Gene3D" id="1.20.120.450">
    <property type="entry name" value="dinb family like domain"/>
    <property type="match status" value="1"/>
</dbReference>
<organism evidence="2 3">
    <name type="scientific">Saccharopolyspora gregorii</name>
    <dbReference type="NCBI Taxonomy" id="33914"/>
    <lineage>
        <taxon>Bacteria</taxon>
        <taxon>Bacillati</taxon>
        <taxon>Actinomycetota</taxon>
        <taxon>Actinomycetes</taxon>
        <taxon>Pseudonocardiales</taxon>
        <taxon>Pseudonocardiaceae</taxon>
        <taxon>Saccharopolyspora</taxon>
    </lineage>
</organism>
<dbReference type="InterPro" id="IPR034660">
    <property type="entry name" value="DinB/YfiT-like"/>
</dbReference>
<comment type="caution">
    <text evidence="2">The sequence shown here is derived from an EMBL/GenBank/DDBJ whole genome shotgun (WGS) entry which is preliminary data.</text>
</comment>
<name>A0ABP6RUT9_9PSEU</name>
<dbReference type="Proteomes" id="UP001500483">
    <property type="component" value="Unassembled WGS sequence"/>
</dbReference>
<evidence type="ECO:0000313" key="3">
    <source>
        <dbReference type="Proteomes" id="UP001500483"/>
    </source>
</evidence>
<evidence type="ECO:0000313" key="2">
    <source>
        <dbReference type="EMBL" id="GAA3360834.1"/>
    </source>
</evidence>
<keyword evidence="3" id="KW-1185">Reference proteome</keyword>
<reference evidence="3" key="1">
    <citation type="journal article" date="2019" name="Int. J. Syst. Evol. Microbiol.">
        <title>The Global Catalogue of Microorganisms (GCM) 10K type strain sequencing project: providing services to taxonomists for standard genome sequencing and annotation.</title>
        <authorList>
            <consortium name="The Broad Institute Genomics Platform"/>
            <consortium name="The Broad Institute Genome Sequencing Center for Infectious Disease"/>
            <person name="Wu L."/>
            <person name="Ma J."/>
        </authorList>
    </citation>
    <scope>NUCLEOTIDE SEQUENCE [LARGE SCALE GENOMIC DNA]</scope>
    <source>
        <strain evidence="3">JCM 9687</strain>
    </source>
</reference>
<dbReference type="EMBL" id="BAAAYK010000038">
    <property type="protein sequence ID" value="GAA3360834.1"/>
    <property type="molecule type" value="Genomic_DNA"/>
</dbReference>
<feature type="domain" description="DinB-like" evidence="1">
    <location>
        <begin position="24"/>
        <end position="175"/>
    </location>
</feature>
<dbReference type="SUPFAM" id="SSF109854">
    <property type="entry name" value="DinB/YfiT-like putative metalloenzymes"/>
    <property type="match status" value="1"/>
</dbReference>
<protein>
    <submittedName>
        <fullName evidence="2">DinB family protein</fullName>
    </submittedName>
</protein>